<dbReference type="RefSeq" id="WP_165642814.1">
    <property type="nucleotide sequence ID" value="NZ_JAAITT010000039.1"/>
</dbReference>
<sequence>MEIGWISAIMTGDGIDPLEDEAVILLPAGNEKIEAYLCRHQDAVVYDLQDNEGVTRQFWSNMAALFLISYPRTVHWGELNTFLSAAYPGCLRSMHSGRKGNGMLGNHGI</sequence>
<evidence type="ECO:0000313" key="2">
    <source>
        <dbReference type="Proteomes" id="UP000669239"/>
    </source>
</evidence>
<dbReference type="EMBL" id="JAAITT010000039">
    <property type="protein sequence ID" value="NSJ51369.1"/>
    <property type="molecule type" value="Genomic_DNA"/>
</dbReference>
<evidence type="ECO:0000313" key="1">
    <source>
        <dbReference type="EMBL" id="NSJ51369.1"/>
    </source>
</evidence>
<organism evidence="1 2">
    <name type="scientific">Enterocloster aldenensis</name>
    <dbReference type="NCBI Taxonomy" id="358742"/>
    <lineage>
        <taxon>Bacteria</taxon>
        <taxon>Bacillati</taxon>
        <taxon>Bacillota</taxon>
        <taxon>Clostridia</taxon>
        <taxon>Lachnospirales</taxon>
        <taxon>Lachnospiraceae</taxon>
        <taxon>Enterocloster</taxon>
    </lineage>
</organism>
<reference evidence="1 2" key="1">
    <citation type="journal article" date="2020" name="Cell Host Microbe">
        <title>Functional and Genomic Variation between Human-Derived Isolates of Lachnospiraceae Reveals Inter- and Intra-Species Diversity.</title>
        <authorList>
            <person name="Sorbara M.T."/>
            <person name="Littmann E.R."/>
            <person name="Fontana E."/>
            <person name="Moody T.U."/>
            <person name="Kohout C.E."/>
            <person name="Gjonbalaj M."/>
            <person name="Eaton V."/>
            <person name="Seok R."/>
            <person name="Leiner I.M."/>
            <person name="Pamer E.G."/>
        </authorList>
    </citation>
    <scope>NUCLEOTIDE SEQUENCE [LARGE SCALE GENOMIC DNA]</scope>
    <source>
        <strain evidence="1 2">MSK.1.17</strain>
    </source>
</reference>
<keyword evidence="2" id="KW-1185">Reference proteome</keyword>
<dbReference type="Proteomes" id="UP000669239">
    <property type="component" value="Unassembled WGS sequence"/>
</dbReference>
<name>A0ABX2HRU7_9FIRM</name>
<comment type="caution">
    <text evidence="1">The sequence shown here is derived from an EMBL/GenBank/DDBJ whole genome shotgun (WGS) entry which is preliminary data.</text>
</comment>
<protein>
    <submittedName>
        <fullName evidence="1">Uncharacterized protein</fullName>
    </submittedName>
</protein>
<proteinExistence type="predicted"/>
<accession>A0ABX2HRU7</accession>
<gene>
    <name evidence="1" type="ORF">G5B36_22045</name>
</gene>